<feature type="region of interest" description="Disordered" evidence="1">
    <location>
        <begin position="1"/>
        <end position="56"/>
    </location>
</feature>
<reference evidence="2 3" key="1">
    <citation type="submission" date="2019-06" db="EMBL/GenBank/DDBJ databases">
        <title>A chromosomal-level reference genome of Carpinus fangiana (Coryloideae, Betulaceae).</title>
        <authorList>
            <person name="Yang X."/>
            <person name="Wang Z."/>
            <person name="Zhang L."/>
            <person name="Hao G."/>
            <person name="Liu J."/>
            <person name="Yang Y."/>
        </authorList>
    </citation>
    <scope>NUCLEOTIDE SEQUENCE [LARGE SCALE GENOMIC DNA]</scope>
    <source>
        <strain evidence="2">Cfa_2016G</strain>
        <tissue evidence="2">Leaf</tissue>
    </source>
</reference>
<sequence>MTPKSPPKSPRSIATPTPAPAKTTSVAGSTPPSNPVTRTSSSSPSASSPSSPATSYLSCVTLRKPLAGFEAVLLALYAQRPPHTPASPLP</sequence>
<dbReference type="EMBL" id="CM017322">
    <property type="protein sequence ID" value="KAE8010036.1"/>
    <property type="molecule type" value="Genomic_DNA"/>
</dbReference>
<organism evidence="2 3">
    <name type="scientific">Carpinus fangiana</name>
    <dbReference type="NCBI Taxonomy" id="176857"/>
    <lineage>
        <taxon>Eukaryota</taxon>
        <taxon>Viridiplantae</taxon>
        <taxon>Streptophyta</taxon>
        <taxon>Embryophyta</taxon>
        <taxon>Tracheophyta</taxon>
        <taxon>Spermatophyta</taxon>
        <taxon>Magnoliopsida</taxon>
        <taxon>eudicotyledons</taxon>
        <taxon>Gunneridae</taxon>
        <taxon>Pentapetalae</taxon>
        <taxon>rosids</taxon>
        <taxon>fabids</taxon>
        <taxon>Fagales</taxon>
        <taxon>Betulaceae</taxon>
        <taxon>Carpinus</taxon>
    </lineage>
</organism>
<protein>
    <submittedName>
        <fullName evidence="2">Uncharacterized protein</fullName>
    </submittedName>
</protein>
<name>A0A5N6QT92_9ROSI</name>
<gene>
    <name evidence="2" type="ORF">FH972_006434</name>
</gene>
<dbReference type="OrthoDB" id="18937at2759"/>
<dbReference type="AlphaFoldDB" id="A0A5N6QT92"/>
<proteinExistence type="predicted"/>
<evidence type="ECO:0000313" key="2">
    <source>
        <dbReference type="EMBL" id="KAE8010036.1"/>
    </source>
</evidence>
<evidence type="ECO:0000313" key="3">
    <source>
        <dbReference type="Proteomes" id="UP000327013"/>
    </source>
</evidence>
<evidence type="ECO:0000256" key="1">
    <source>
        <dbReference type="SAM" id="MobiDB-lite"/>
    </source>
</evidence>
<dbReference type="Proteomes" id="UP000327013">
    <property type="component" value="Chromosome 2"/>
</dbReference>
<accession>A0A5N6QT92</accession>
<keyword evidence="3" id="KW-1185">Reference proteome</keyword>
<feature type="compositionally biased region" description="Low complexity" evidence="1">
    <location>
        <begin position="14"/>
        <end position="55"/>
    </location>
</feature>